<dbReference type="Gene3D" id="3.40.50.10490">
    <property type="entry name" value="Glucose-6-phosphate isomerase like protein, domain 1"/>
    <property type="match status" value="1"/>
</dbReference>
<dbReference type="InterPro" id="IPR009057">
    <property type="entry name" value="Homeodomain-like_sf"/>
</dbReference>
<dbReference type="EMBL" id="JADKNH010000008">
    <property type="protein sequence ID" value="MBF4694167.1"/>
    <property type="molecule type" value="Genomic_DNA"/>
</dbReference>
<accession>A0ABR9ZUM8</accession>
<protein>
    <submittedName>
        <fullName evidence="2">MurR/RpiR family transcriptional regulator</fullName>
    </submittedName>
</protein>
<name>A0ABR9ZUM8_9FIRM</name>
<dbReference type="SUPFAM" id="SSF46689">
    <property type="entry name" value="Homeodomain-like"/>
    <property type="match status" value="1"/>
</dbReference>
<dbReference type="SUPFAM" id="SSF53697">
    <property type="entry name" value="SIS domain"/>
    <property type="match status" value="1"/>
</dbReference>
<reference evidence="2 3" key="1">
    <citation type="submission" date="2020-11" db="EMBL/GenBank/DDBJ databases">
        <title>Fusibacter basophilias sp. nov.</title>
        <authorList>
            <person name="Qiu D."/>
        </authorList>
    </citation>
    <scope>NUCLEOTIDE SEQUENCE [LARGE SCALE GENOMIC DNA]</scope>
    <source>
        <strain evidence="2 3">Q10-2</strain>
    </source>
</reference>
<dbReference type="InterPro" id="IPR000281">
    <property type="entry name" value="HTH_RpiR"/>
</dbReference>
<sequence>MGLLLQRLLIVLNDEDYNSTPYYIAMTMLNNFYLINELTISELAKLCNVSKSTISKFIREIGFEDYTDFRVAAPFIENRYKNELNYNTNVMGYMSEKGLEGYFEAIIGDIKDYWHDIDMDKIDELAKDLVDYKIVASFGLMYSESAAIDFQTKLAYNKKFIITKLSDVKQDEFIENAGEDTLIIIFTNSGNYIKKYQITEGNLEKSVFDRTRAKVVVITSNKEMEQDPRVDLCVLFKHTSKMQTHPIMFQIISDLIVHRYRLYSKGREKL</sequence>
<dbReference type="InterPro" id="IPR036388">
    <property type="entry name" value="WH-like_DNA-bd_sf"/>
</dbReference>
<dbReference type="PROSITE" id="PS51071">
    <property type="entry name" value="HTH_RPIR"/>
    <property type="match status" value="1"/>
</dbReference>
<evidence type="ECO:0000259" key="1">
    <source>
        <dbReference type="PROSITE" id="PS51071"/>
    </source>
</evidence>
<evidence type="ECO:0000313" key="2">
    <source>
        <dbReference type="EMBL" id="MBF4694167.1"/>
    </source>
</evidence>
<dbReference type="InterPro" id="IPR046348">
    <property type="entry name" value="SIS_dom_sf"/>
</dbReference>
<proteinExistence type="predicted"/>
<evidence type="ECO:0000313" key="3">
    <source>
        <dbReference type="Proteomes" id="UP000614200"/>
    </source>
</evidence>
<dbReference type="Gene3D" id="1.10.10.10">
    <property type="entry name" value="Winged helix-like DNA-binding domain superfamily/Winged helix DNA-binding domain"/>
    <property type="match status" value="1"/>
</dbReference>
<dbReference type="RefSeq" id="WP_194702410.1">
    <property type="nucleotide sequence ID" value="NZ_JADKNH010000008.1"/>
</dbReference>
<keyword evidence="3" id="KW-1185">Reference proteome</keyword>
<dbReference type="Proteomes" id="UP000614200">
    <property type="component" value="Unassembled WGS sequence"/>
</dbReference>
<dbReference type="Pfam" id="PF01418">
    <property type="entry name" value="HTH_6"/>
    <property type="match status" value="1"/>
</dbReference>
<feature type="domain" description="HTH rpiR-type" evidence="1">
    <location>
        <begin position="4"/>
        <end position="80"/>
    </location>
</feature>
<dbReference type="CDD" id="cd00093">
    <property type="entry name" value="HTH_XRE"/>
    <property type="match status" value="1"/>
</dbReference>
<dbReference type="InterPro" id="IPR047640">
    <property type="entry name" value="RpiR-like"/>
</dbReference>
<gene>
    <name evidence="2" type="ORF">ISU02_13680</name>
</gene>
<dbReference type="InterPro" id="IPR001387">
    <property type="entry name" value="Cro/C1-type_HTH"/>
</dbReference>
<dbReference type="PANTHER" id="PTHR30514">
    <property type="entry name" value="GLUCOKINASE"/>
    <property type="match status" value="1"/>
</dbReference>
<dbReference type="PANTHER" id="PTHR30514:SF1">
    <property type="entry name" value="HTH-TYPE TRANSCRIPTIONAL REGULATOR HEXR-RELATED"/>
    <property type="match status" value="1"/>
</dbReference>
<comment type="caution">
    <text evidence="2">The sequence shown here is derived from an EMBL/GenBank/DDBJ whole genome shotgun (WGS) entry which is preliminary data.</text>
</comment>
<organism evidence="2 3">
    <name type="scientific">Fusibacter ferrireducens</name>
    <dbReference type="NCBI Taxonomy" id="2785058"/>
    <lineage>
        <taxon>Bacteria</taxon>
        <taxon>Bacillati</taxon>
        <taxon>Bacillota</taxon>
        <taxon>Clostridia</taxon>
        <taxon>Eubacteriales</taxon>
        <taxon>Eubacteriales Family XII. Incertae Sedis</taxon>
        <taxon>Fusibacter</taxon>
    </lineage>
</organism>